<dbReference type="SUPFAM" id="SSF46785">
    <property type="entry name" value="Winged helix' DNA-binding domain"/>
    <property type="match status" value="1"/>
</dbReference>
<name>A0A174LM15_9FIRM</name>
<dbReference type="PANTHER" id="PTHR38445:SF9">
    <property type="entry name" value="HTH-TYPE TRANSCRIPTIONAL REPRESSOR YTRA"/>
    <property type="match status" value="1"/>
</dbReference>
<accession>A0A174LM15</accession>
<dbReference type="OrthoDB" id="9801546at2"/>
<evidence type="ECO:0000313" key="6">
    <source>
        <dbReference type="Proteomes" id="UP000095544"/>
    </source>
</evidence>
<dbReference type="InterPro" id="IPR000524">
    <property type="entry name" value="Tscrpt_reg_HTH_GntR"/>
</dbReference>
<keyword evidence="1" id="KW-0805">Transcription regulation</keyword>
<dbReference type="RefSeq" id="WP_050639862.1">
    <property type="nucleotide sequence ID" value="NZ_CABKUE010000007.1"/>
</dbReference>
<dbReference type="Proteomes" id="UP000095544">
    <property type="component" value="Unassembled WGS sequence"/>
</dbReference>
<dbReference type="PROSITE" id="PS50949">
    <property type="entry name" value="HTH_GNTR"/>
    <property type="match status" value="1"/>
</dbReference>
<dbReference type="PANTHER" id="PTHR38445">
    <property type="entry name" value="HTH-TYPE TRANSCRIPTIONAL REPRESSOR YTRA"/>
    <property type="match status" value="1"/>
</dbReference>
<keyword evidence="3" id="KW-0804">Transcription</keyword>
<evidence type="ECO:0000256" key="1">
    <source>
        <dbReference type="ARBA" id="ARBA00023015"/>
    </source>
</evidence>
<evidence type="ECO:0000256" key="3">
    <source>
        <dbReference type="ARBA" id="ARBA00023163"/>
    </source>
</evidence>
<feature type="domain" description="HTH gntR-type" evidence="4">
    <location>
        <begin position="10"/>
        <end position="78"/>
    </location>
</feature>
<sequence>MINIDYQSRTPIYEQIVERFQMLILKGVLKPDDQMPSVRSLALQLSINPNTIQKAFAQLEQQGYIYPVKGRGNFVSGSGQLAKQKKLAFFEDLKKLIFYGREMGVTREECSKIIDQLYQKEVLHD</sequence>
<organism evidence="5 6">
    <name type="scientific">Faecalicatena contorta</name>
    <dbReference type="NCBI Taxonomy" id="39482"/>
    <lineage>
        <taxon>Bacteria</taxon>
        <taxon>Bacillati</taxon>
        <taxon>Bacillota</taxon>
        <taxon>Clostridia</taxon>
        <taxon>Lachnospirales</taxon>
        <taxon>Lachnospiraceae</taxon>
        <taxon>Faecalicatena</taxon>
    </lineage>
</organism>
<dbReference type="GO" id="GO:0003677">
    <property type="term" value="F:DNA binding"/>
    <property type="evidence" value="ECO:0007669"/>
    <property type="project" value="UniProtKB-KW"/>
</dbReference>
<dbReference type="EMBL" id="CYZU01000069">
    <property type="protein sequence ID" value="CUP23657.1"/>
    <property type="molecule type" value="Genomic_DNA"/>
</dbReference>
<dbReference type="InterPro" id="IPR036388">
    <property type="entry name" value="WH-like_DNA-bd_sf"/>
</dbReference>
<protein>
    <submittedName>
        <fullName evidence="5">HTH-type transcriptional repressor yvoA</fullName>
    </submittedName>
</protein>
<dbReference type="Gene3D" id="1.10.10.10">
    <property type="entry name" value="Winged helix-like DNA-binding domain superfamily/Winged helix DNA-binding domain"/>
    <property type="match status" value="1"/>
</dbReference>
<evidence type="ECO:0000256" key="2">
    <source>
        <dbReference type="ARBA" id="ARBA00023125"/>
    </source>
</evidence>
<dbReference type="SMART" id="SM00345">
    <property type="entry name" value="HTH_GNTR"/>
    <property type="match status" value="1"/>
</dbReference>
<keyword evidence="2" id="KW-0238">DNA-binding</keyword>
<reference evidence="5 6" key="1">
    <citation type="submission" date="2015-09" db="EMBL/GenBank/DDBJ databases">
        <authorList>
            <consortium name="Pathogen Informatics"/>
        </authorList>
    </citation>
    <scope>NUCLEOTIDE SEQUENCE [LARGE SCALE GENOMIC DNA]</scope>
    <source>
        <strain evidence="5 6">2789STDY5834876</strain>
    </source>
</reference>
<proteinExistence type="predicted"/>
<dbReference type="AlphaFoldDB" id="A0A174LM15"/>
<dbReference type="Pfam" id="PF00392">
    <property type="entry name" value="GntR"/>
    <property type="match status" value="1"/>
</dbReference>
<evidence type="ECO:0000259" key="4">
    <source>
        <dbReference type="PROSITE" id="PS50949"/>
    </source>
</evidence>
<dbReference type="CDD" id="cd07377">
    <property type="entry name" value="WHTH_GntR"/>
    <property type="match status" value="1"/>
</dbReference>
<gene>
    <name evidence="5" type="primary">yvoA_5</name>
    <name evidence="5" type="ORF">ERS852491_04621</name>
</gene>
<dbReference type="STRING" id="39482.ERS852491_04621"/>
<dbReference type="InterPro" id="IPR036390">
    <property type="entry name" value="WH_DNA-bd_sf"/>
</dbReference>
<dbReference type="GO" id="GO:0003700">
    <property type="term" value="F:DNA-binding transcription factor activity"/>
    <property type="evidence" value="ECO:0007669"/>
    <property type="project" value="InterPro"/>
</dbReference>
<evidence type="ECO:0000313" key="5">
    <source>
        <dbReference type="EMBL" id="CUP23657.1"/>
    </source>
</evidence>